<feature type="compositionally biased region" description="Low complexity" evidence="10">
    <location>
        <begin position="372"/>
        <end position="385"/>
    </location>
</feature>
<keyword evidence="7 11" id="KW-0472">Membrane</keyword>
<proteinExistence type="inferred from homology"/>
<dbReference type="AlphaFoldDB" id="A0AAW3JQK4"/>
<evidence type="ECO:0000256" key="8">
    <source>
        <dbReference type="ARBA" id="ARBA00023186"/>
    </source>
</evidence>
<feature type="transmembrane region" description="Helical" evidence="11">
    <location>
        <begin position="12"/>
        <end position="32"/>
    </location>
</feature>
<keyword evidence="4 9" id="KW-0812">Transmembrane</keyword>
<evidence type="ECO:0000256" key="11">
    <source>
        <dbReference type="SAM" id="Phobius"/>
    </source>
</evidence>
<reference evidence="13 14" key="1">
    <citation type="submission" date="2015-10" db="EMBL/GenBank/DDBJ databases">
        <title>Butyribacter intestini gen. nov., sp. nov., a butyric acid-producing bacterium of the family Lachnospiraceae isolated from the human faeces.</title>
        <authorList>
            <person name="Zou Y."/>
            <person name="Xue W."/>
            <person name="Luo G."/>
            <person name="Lv M."/>
        </authorList>
    </citation>
    <scope>NUCLEOTIDE SEQUENCE [LARGE SCALE GENOMIC DNA]</scope>
    <source>
        <strain evidence="13 14">TF01-11</strain>
    </source>
</reference>
<dbReference type="Proteomes" id="UP000050833">
    <property type="component" value="Unassembled WGS sequence"/>
</dbReference>
<dbReference type="GO" id="GO:0032977">
    <property type="term" value="F:membrane insertase activity"/>
    <property type="evidence" value="ECO:0007669"/>
    <property type="project" value="InterPro"/>
</dbReference>
<evidence type="ECO:0000256" key="2">
    <source>
        <dbReference type="ARBA" id="ARBA00022448"/>
    </source>
</evidence>
<feature type="transmembrane region" description="Helical" evidence="11">
    <location>
        <begin position="284"/>
        <end position="306"/>
    </location>
</feature>
<sequence>MNVILTTYQGAILGPIARVLGYILQALYALLANFGIENTGICMILFTFLVNGLMMPMQIKQQKFSKMSMIMNPEIQAIQKKYKNKKDQASQQKMSLETQAVYQKYGVSPASGCLPMLITFPILFALYRVIYNIPAYVPQVYDVYSGIAQQIKSAGVSVEQLSKMVSSSTYVVTNAVSAAKNSDNISYFVDVLGQFNTNAWTQLAAKCPDLKTAIMEVAEKSKHINTFLGLNIADTPAIKSVSVIIPILSVVTQILSTKISMAGTQQPDASDNPTAQSMKTMNNVMPFITGLMCFMFPIGVGIYWVAGNVFRIFQGIGINVYFSKIDMDAEMAKNVEKNKKRMEKMGLDPNTTMQDIAKQRTSSINNKTTQAKSSNKNSGINKNANTVSKKDSPNNGGNKNYKKGSIAAYANMLARDTGDKDKKEYRINSQSSGKSQTGKKK</sequence>
<dbReference type="PANTHER" id="PTHR12428">
    <property type="entry name" value="OXA1"/>
    <property type="match status" value="1"/>
</dbReference>
<name>A0AAW3JQK4_9FIRM</name>
<evidence type="ECO:0000256" key="6">
    <source>
        <dbReference type="ARBA" id="ARBA00022989"/>
    </source>
</evidence>
<feature type="compositionally biased region" description="Polar residues" evidence="10">
    <location>
        <begin position="359"/>
        <end position="371"/>
    </location>
</feature>
<dbReference type="PANTHER" id="PTHR12428:SF65">
    <property type="entry name" value="CYTOCHROME C OXIDASE ASSEMBLY PROTEIN COX18, MITOCHONDRIAL"/>
    <property type="match status" value="1"/>
</dbReference>
<dbReference type="EMBL" id="LLKB01000008">
    <property type="protein sequence ID" value="KQC84014.1"/>
    <property type="molecule type" value="Genomic_DNA"/>
</dbReference>
<evidence type="ECO:0000256" key="4">
    <source>
        <dbReference type="ARBA" id="ARBA00022692"/>
    </source>
</evidence>
<dbReference type="CDD" id="cd20070">
    <property type="entry name" value="5TM_YidC_Alb3"/>
    <property type="match status" value="1"/>
</dbReference>
<evidence type="ECO:0000256" key="3">
    <source>
        <dbReference type="ARBA" id="ARBA00022475"/>
    </source>
</evidence>
<dbReference type="NCBIfam" id="TIGR03592">
    <property type="entry name" value="yidC_oxa1_cterm"/>
    <property type="match status" value="1"/>
</dbReference>
<evidence type="ECO:0000256" key="1">
    <source>
        <dbReference type="ARBA" id="ARBA00004651"/>
    </source>
</evidence>
<feature type="compositionally biased region" description="Low complexity" evidence="10">
    <location>
        <begin position="429"/>
        <end position="441"/>
    </location>
</feature>
<evidence type="ECO:0000313" key="13">
    <source>
        <dbReference type="EMBL" id="KQC84014.1"/>
    </source>
</evidence>
<dbReference type="GO" id="GO:0051205">
    <property type="term" value="P:protein insertion into membrane"/>
    <property type="evidence" value="ECO:0007669"/>
    <property type="project" value="TreeGrafter"/>
</dbReference>
<comment type="subcellular location">
    <subcellularLocation>
        <location evidence="1">Cell membrane</location>
        <topology evidence="1">Multi-pass membrane protein</topology>
    </subcellularLocation>
    <subcellularLocation>
        <location evidence="9">Membrane</location>
        <topology evidence="9">Multi-pass membrane protein</topology>
    </subcellularLocation>
</comment>
<keyword evidence="6 11" id="KW-1133">Transmembrane helix</keyword>
<evidence type="ECO:0000256" key="9">
    <source>
        <dbReference type="RuleBase" id="RU003945"/>
    </source>
</evidence>
<comment type="caution">
    <text evidence="13">The sequence shown here is derived from an EMBL/GenBank/DDBJ whole genome shotgun (WGS) entry which is preliminary data.</text>
</comment>
<dbReference type="InterPro" id="IPR028055">
    <property type="entry name" value="YidC/Oxa/ALB_C"/>
</dbReference>
<dbReference type="Pfam" id="PF02096">
    <property type="entry name" value="60KD_IMP"/>
    <property type="match status" value="1"/>
</dbReference>
<organism evidence="13 14">
    <name type="scientific">Butyribacter intestini</name>
    <dbReference type="NCBI Taxonomy" id="1703332"/>
    <lineage>
        <taxon>Bacteria</taxon>
        <taxon>Bacillati</taxon>
        <taxon>Bacillota</taxon>
        <taxon>Clostridia</taxon>
        <taxon>Lachnospirales</taxon>
        <taxon>Lachnospiraceae</taxon>
        <taxon>Butyribacter</taxon>
    </lineage>
</organism>
<dbReference type="InterPro" id="IPR047196">
    <property type="entry name" value="YidC_ALB_C"/>
</dbReference>
<feature type="region of interest" description="Disordered" evidence="10">
    <location>
        <begin position="359"/>
        <end position="441"/>
    </location>
</feature>
<keyword evidence="3" id="KW-1003">Cell membrane</keyword>
<keyword evidence="5" id="KW-0653">Protein transport</keyword>
<keyword evidence="8" id="KW-0143">Chaperone</keyword>
<feature type="domain" description="Membrane insertase YidC/Oxa/ALB C-terminal" evidence="12">
    <location>
        <begin position="40"/>
        <end position="318"/>
    </location>
</feature>
<keyword evidence="14" id="KW-1185">Reference proteome</keyword>
<comment type="similarity">
    <text evidence="9">Belongs to the OXA1/ALB3/YidC family.</text>
</comment>
<keyword evidence="2" id="KW-0813">Transport</keyword>
<protein>
    <recommendedName>
        <fullName evidence="12">Membrane insertase YidC/Oxa/ALB C-terminal domain-containing protein</fullName>
    </recommendedName>
</protein>
<dbReference type="RefSeq" id="WP_055946640.1">
    <property type="nucleotide sequence ID" value="NZ_DBGBRS010000105.1"/>
</dbReference>
<dbReference type="InterPro" id="IPR001708">
    <property type="entry name" value="YidC/ALB3/OXA1/COX18"/>
</dbReference>
<evidence type="ECO:0000313" key="14">
    <source>
        <dbReference type="Proteomes" id="UP000050833"/>
    </source>
</evidence>
<evidence type="ECO:0000256" key="10">
    <source>
        <dbReference type="SAM" id="MobiDB-lite"/>
    </source>
</evidence>
<evidence type="ECO:0000256" key="5">
    <source>
        <dbReference type="ARBA" id="ARBA00022927"/>
    </source>
</evidence>
<dbReference type="GO" id="GO:0015031">
    <property type="term" value="P:protein transport"/>
    <property type="evidence" value="ECO:0007669"/>
    <property type="project" value="UniProtKB-KW"/>
</dbReference>
<accession>A0AAW3JQK4</accession>
<dbReference type="GO" id="GO:0005886">
    <property type="term" value="C:plasma membrane"/>
    <property type="evidence" value="ECO:0007669"/>
    <property type="project" value="UniProtKB-SubCell"/>
</dbReference>
<feature type="transmembrane region" description="Helical" evidence="11">
    <location>
        <begin position="38"/>
        <end position="59"/>
    </location>
</feature>
<evidence type="ECO:0000259" key="12">
    <source>
        <dbReference type="Pfam" id="PF02096"/>
    </source>
</evidence>
<evidence type="ECO:0000256" key="7">
    <source>
        <dbReference type="ARBA" id="ARBA00023136"/>
    </source>
</evidence>
<feature type="compositionally biased region" description="Basic and acidic residues" evidence="10">
    <location>
        <begin position="416"/>
        <end position="426"/>
    </location>
</feature>
<gene>
    <name evidence="13" type="ORF">APZ18_15080</name>
</gene>